<reference evidence="1 2" key="1">
    <citation type="journal article" date="2019" name="Emerg. Microbes Infect.">
        <title>Comprehensive subspecies identification of 175 nontuberculous mycobacteria species based on 7547 genomic profiles.</title>
        <authorList>
            <person name="Matsumoto Y."/>
            <person name="Kinjo T."/>
            <person name="Motooka D."/>
            <person name="Nabeya D."/>
            <person name="Jung N."/>
            <person name="Uechi K."/>
            <person name="Horii T."/>
            <person name="Iida T."/>
            <person name="Fujita J."/>
            <person name="Nakamura S."/>
        </authorList>
    </citation>
    <scope>NUCLEOTIDE SEQUENCE [LARGE SCALE GENOMIC DNA]</scope>
    <source>
        <strain evidence="1 2">JCM 6367</strain>
    </source>
</reference>
<dbReference type="AlphaFoldDB" id="A0A7I7U0W1"/>
<organism evidence="1 2">
    <name type="scientific">Mycolicibacterium parafortuitum</name>
    <name type="common">Mycobacterium parafortuitum</name>
    <dbReference type="NCBI Taxonomy" id="39692"/>
    <lineage>
        <taxon>Bacteria</taxon>
        <taxon>Bacillati</taxon>
        <taxon>Actinomycetota</taxon>
        <taxon>Actinomycetes</taxon>
        <taxon>Mycobacteriales</taxon>
        <taxon>Mycobacteriaceae</taxon>
        <taxon>Mycolicibacterium</taxon>
    </lineage>
</organism>
<gene>
    <name evidence="1" type="ORF">MPRF_12380</name>
</gene>
<evidence type="ECO:0000313" key="2">
    <source>
        <dbReference type="Proteomes" id="UP000466554"/>
    </source>
</evidence>
<accession>A0A7I7U0W1</accession>
<protein>
    <submittedName>
        <fullName evidence="1">Uncharacterized protein</fullName>
    </submittedName>
</protein>
<proteinExistence type="predicted"/>
<name>A0A7I7U0W1_MYCPF</name>
<evidence type="ECO:0000313" key="1">
    <source>
        <dbReference type="EMBL" id="BBY74339.1"/>
    </source>
</evidence>
<dbReference type="EMBL" id="AP022598">
    <property type="protein sequence ID" value="BBY74339.1"/>
    <property type="molecule type" value="Genomic_DNA"/>
</dbReference>
<sequence>MTMRRFRVRTRTQWNRLQPGTDKLNMDDELDPVLDDIVRWELELLAHDLGLIRPEFDSPDTSFFHRGEDV</sequence>
<dbReference type="Proteomes" id="UP000466554">
    <property type="component" value="Chromosome"/>
</dbReference>